<evidence type="ECO:0000256" key="1">
    <source>
        <dbReference type="ARBA" id="ARBA00007120"/>
    </source>
</evidence>
<evidence type="ECO:0000313" key="4">
    <source>
        <dbReference type="Proteomes" id="UP000249304"/>
    </source>
</evidence>
<dbReference type="SUPFAM" id="SSF49777">
    <property type="entry name" value="PEBP-like"/>
    <property type="match status" value="1"/>
</dbReference>
<dbReference type="Gene3D" id="3.90.280.10">
    <property type="entry name" value="PEBP-like"/>
    <property type="match status" value="1"/>
</dbReference>
<reference evidence="3 4" key="1">
    <citation type="submission" date="2018-01" db="EMBL/GenBank/DDBJ databases">
        <title>Draft genome sequence of Nonomuraea sp. KC333.</title>
        <authorList>
            <person name="Sahin N."/>
            <person name="Saygin H."/>
            <person name="Ay H."/>
        </authorList>
    </citation>
    <scope>NUCLEOTIDE SEQUENCE [LARGE SCALE GENOMIC DNA]</scope>
    <source>
        <strain evidence="3 4">KC333</strain>
    </source>
</reference>
<proteinExistence type="inferred from homology"/>
<protein>
    <submittedName>
        <fullName evidence="3">Phospholipid-binding protein</fullName>
    </submittedName>
</protein>
<dbReference type="InterPro" id="IPR005247">
    <property type="entry name" value="YbhB_YbcL/LppC-like"/>
</dbReference>
<feature type="region of interest" description="Disordered" evidence="2">
    <location>
        <begin position="115"/>
        <end position="141"/>
    </location>
</feature>
<dbReference type="Proteomes" id="UP000249304">
    <property type="component" value="Unassembled WGS sequence"/>
</dbReference>
<name>A0A2W2CWI7_9ACTN</name>
<dbReference type="OrthoDB" id="9797506at2"/>
<dbReference type="Pfam" id="PF01161">
    <property type="entry name" value="PBP"/>
    <property type="match status" value="1"/>
</dbReference>
<feature type="compositionally biased region" description="Basic and acidic residues" evidence="2">
    <location>
        <begin position="52"/>
        <end position="65"/>
    </location>
</feature>
<comment type="similarity">
    <text evidence="1">Belongs to the UPF0098 family.</text>
</comment>
<gene>
    <name evidence="3" type="ORF">C1J01_47450</name>
</gene>
<keyword evidence="4" id="KW-1185">Reference proteome</keyword>
<dbReference type="CDD" id="cd00865">
    <property type="entry name" value="PEBP_bact_arch"/>
    <property type="match status" value="1"/>
</dbReference>
<dbReference type="EMBL" id="POUD01000507">
    <property type="protein sequence ID" value="PZG02291.1"/>
    <property type="molecule type" value="Genomic_DNA"/>
</dbReference>
<comment type="caution">
    <text evidence="3">The sequence shown here is derived from an EMBL/GenBank/DDBJ whole genome shotgun (WGS) entry which is preliminary data.</text>
</comment>
<dbReference type="PANTHER" id="PTHR30289:SF1">
    <property type="entry name" value="PEBP (PHOSPHATIDYLETHANOLAMINE-BINDING PROTEIN) FAMILY PROTEIN"/>
    <property type="match status" value="1"/>
</dbReference>
<dbReference type="AlphaFoldDB" id="A0A2W2CWI7"/>
<dbReference type="InterPro" id="IPR036610">
    <property type="entry name" value="PEBP-like_sf"/>
</dbReference>
<evidence type="ECO:0000256" key="2">
    <source>
        <dbReference type="SAM" id="MobiDB-lite"/>
    </source>
</evidence>
<sequence length="191" mass="20187">MGLCNTASRVRRIAVSVTAVAVALASSGCGSFNFVGRSQAKDIARVNVTSPELHDGKPLPREYSCHGDQGSPPLRWSSRPLPDAESIAIVVDSHTASESAVHWVMYDIPATTTELGPNAAAEPPEGSRQAKVTSGKTGYEPPCQDRASYRFSVYTLSGKVDLAPDAGLPAILKEIADLTIARGRLTAVNIQ</sequence>
<accession>A0A2W2CWI7</accession>
<dbReference type="InterPro" id="IPR008914">
    <property type="entry name" value="PEBP"/>
</dbReference>
<organism evidence="3 4">
    <name type="scientific">Nonomuraea aridisoli</name>
    <dbReference type="NCBI Taxonomy" id="2070368"/>
    <lineage>
        <taxon>Bacteria</taxon>
        <taxon>Bacillati</taxon>
        <taxon>Actinomycetota</taxon>
        <taxon>Actinomycetes</taxon>
        <taxon>Streptosporangiales</taxon>
        <taxon>Streptosporangiaceae</taxon>
        <taxon>Nonomuraea</taxon>
    </lineage>
</organism>
<evidence type="ECO:0000313" key="3">
    <source>
        <dbReference type="EMBL" id="PZG02291.1"/>
    </source>
</evidence>
<dbReference type="PANTHER" id="PTHR30289">
    <property type="entry name" value="UNCHARACTERIZED PROTEIN YBCL-RELATED"/>
    <property type="match status" value="1"/>
</dbReference>
<feature type="region of interest" description="Disordered" evidence="2">
    <location>
        <begin position="51"/>
        <end position="71"/>
    </location>
</feature>